<dbReference type="OrthoDB" id="2152551at2759"/>
<evidence type="ECO:0000256" key="1">
    <source>
        <dbReference type="SAM" id="Phobius"/>
    </source>
</evidence>
<dbReference type="EMBL" id="CAOQHR010000006">
    <property type="protein sequence ID" value="CAI6336219.1"/>
    <property type="molecule type" value="Genomic_DNA"/>
</dbReference>
<keyword evidence="3" id="KW-1185">Reference proteome</keyword>
<comment type="caution">
    <text evidence="2">The sequence shown here is derived from an EMBL/GenBank/DDBJ whole genome shotgun (WGS) entry which is preliminary data.</text>
</comment>
<dbReference type="SUPFAM" id="SSF57850">
    <property type="entry name" value="RING/U-box"/>
    <property type="match status" value="1"/>
</dbReference>
<dbReference type="SUPFAM" id="SSF48452">
    <property type="entry name" value="TPR-like"/>
    <property type="match status" value="1"/>
</dbReference>
<evidence type="ECO:0000313" key="2">
    <source>
        <dbReference type="EMBL" id="CAI6336219.1"/>
    </source>
</evidence>
<proteinExistence type="predicted"/>
<dbReference type="Proteomes" id="UP001152607">
    <property type="component" value="Unassembled WGS sequence"/>
</dbReference>
<gene>
    <name evidence="2" type="ORF">PDIGIT_LOCUS9311</name>
</gene>
<keyword evidence="1" id="KW-1133">Transmembrane helix</keyword>
<name>A0A9W4UIA6_9PLEO</name>
<keyword evidence="1" id="KW-0812">Transmembrane</keyword>
<sequence>MATQRLQKLHHALGVAVTYLFSLAIFAAPFMLMHALLPRSWFIACSTIPFTILGICFCRVFRQEYAKRYEKDLDTYDSSSIDKRSQTIHDIEKVREIRPASVLTMFHNTSKRLFPGLVKTARTVAGMCVWIMVLTMPVIFVKRLLPHSLFVALCIAAVLSFLNWLYWTFARYRYEGHLTADQLTLIVKLRQIVADTAAHTNSRRTQDRARLPEKPSLSDVQEIFQECEVAIGLLDRNVRWAINQLSTAAIAQNDHPLQIYMFGKLILAHEAKEGKDSDAVIWSHAQLGRLHFLGKDYEKATQSLESAMQIQEHYVQNGINSKRILKPEEFLLCRKTLAIAYVVSEQFDAAEILLLELISLEKARSAVPTETLGIEHLSSCLIGVYAKKIEKKAGRPSEEGSENIAIRYMCDALLVASELPSWYAFHLKALGRSFIFMGKSHDADMAFRLANTVQQDGDKIGIPQKRECSTGEDHTHSFRTCDVCSADIYHDDSWFFCKTCRDIDLCVQCYSNFAQYESRDWEGIEKFTKECIDHEFYEVRNDLREDGITIENWISDVCQRLKMEM</sequence>
<dbReference type="Gene3D" id="1.25.40.10">
    <property type="entry name" value="Tetratricopeptide repeat domain"/>
    <property type="match status" value="1"/>
</dbReference>
<dbReference type="AlphaFoldDB" id="A0A9W4UIA6"/>
<organism evidence="2 3">
    <name type="scientific">Periconia digitata</name>
    <dbReference type="NCBI Taxonomy" id="1303443"/>
    <lineage>
        <taxon>Eukaryota</taxon>
        <taxon>Fungi</taxon>
        <taxon>Dikarya</taxon>
        <taxon>Ascomycota</taxon>
        <taxon>Pezizomycotina</taxon>
        <taxon>Dothideomycetes</taxon>
        <taxon>Pleosporomycetidae</taxon>
        <taxon>Pleosporales</taxon>
        <taxon>Massarineae</taxon>
        <taxon>Periconiaceae</taxon>
        <taxon>Periconia</taxon>
    </lineage>
</organism>
<feature type="transmembrane region" description="Helical" evidence="1">
    <location>
        <begin position="12"/>
        <end position="35"/>
    </location>
</feature>
<dbReference type="InterPro" id="IPR011990">
    <property type="entry name" value="TPR-like_helical_dom_sf"/>
</dbReference>
<keyword evidence="1" id="KW-0472">Membrane</keyword>
<reference evidence="2" key="1">
    <citation type="submission" date="2023-01" db="EMBL/GenBank/DDBJ databases">
        <authorList>
            <person name="Van Ghelder C."/>
            <person name="Rancurel C."/>
        </authorList>
    </citation>
    <scope>NUCLEOTIDE SEQUENCE</scope>
    <source>
        <strain evidence="2">CNCM I-4278</strain>
    </source>
</reference>
<feature type="transmembrane region" description="Helical" evidence="1">
    <location>
        <begin position="121"/>
        <end position="141"/>
    </location>
</feature>
<evidence type="ECO:0000313" key="3">
    <source>
        <dbReference type="Proteomes" id="UP001152607"/>
    </source>
</evidence>
<accession>A0A9W4UIA6</accession>
<protein>
    <submittedName>
        <fullName evidence="2">Uncharacterized protein</fullName>
    </submittedName>
</protein>
<feature type="transmembrane region" description="Helical" evidence="1">
    <location>
        <begin position="147"/>
        <end position="167"/>
    </location>
</feature>
<feature type="transmembrane region" description="Helical" evidence="1">
    <location>
        <begin position="41"/>
        <end position="61"/>
    </location>
</feature>